<dbReference type="InterPro" id="IPR015914">
    <property type="entry name" value="PAPs_N"/>
</dbReference>
<feature type="domain" description="Purple acid phosphatase N-terminal" evidence="1">
    <location>
        <begin position="44"/>
        <end position="125"/>
    </location>
</feature>
<reference evidence="3" key="1">
    <citation type="journal article" date="2022" name="Front. Genet.">
        <title>Chromosome-Scale Assembly of the Dendrobium nobile Genome Provides Insights Into the Molecular Mechanism of the Biosynthesis of the Medicinal Active Ingredient of Dendrobium.</title>
        <authorList>
            <person name="Xu Q."/>
            <person name="Niu S.-C."/>
            <person name="Li K.-L."/>
            <person name="Zheng P.-J."/>
            <person name="Zhang X.-J."/>
            <person name="Jia Y."/>
            <person name="Liu Y."/>
            <person name="Niu Y.-X."/>
            <person name="Yu L.-H."/>
            <person name="Chen D.-F."/>
            <person name="Zhang G.-Q."/>
        </authorList>
    </citation>
    <scope>NUCLEOTIDE SEQUENCE</scope>
    <source>
        <tissue evidence="3">Leaf</tissue>
    </source>
</reference>
<sequence length="543" mass="59913">MKQTWPLAFGFAVIVFSGVGAAAYMRTPPGRILTVKSSESDSHPQQVRISIVGSDQMLISWITKDKNIPSLVEYGKTPGIYDCSASGESTSHRFFFYTSGNIHHVEIGPLDANTTYYYRCGGVGGESTFKTPPLTLPIEFVLIDFSLSSCILASLCWRLIDKNLISALFSTISPAVLPYVITSTTAQEVWAVLERRLQSSNRSRVLQLKNELHHIQMKNQTMQQYLAQVKNIVDNIAASGTKIDPEDIVLYILNGHPVTYNSFKTYIRASSLPADLDALYSLLCSEEIHINQEIKNDQLSTTAAYYANPQNQTWNKNPKRSSKYRNNGTRNQVISEQSTYQPPAANSRPTCQICSKIGHTANNCWHCCNLSYAPPMSAAPRALLAQPNPTAPQTWVLDSGASSHMTSNGTNIQFPSSYQGQDLVSVANGTTIPIQNYGQGILPLLDSSRKLHLCNLLHVPALTHNLFSVSKLTSDNSVSITFDSNGFEIKDLQDQQLLLRGRLIDGIYKIHIAPTKSTTALQAATTLTATWHGHLARPPRPPK</sequence>
<dbReference type="AlphaFoldDB" id="A0A8T3A6E4"/>
<dbReference type="Gene3D" id="2.60.40.380">
    <property type="entry name" value="Purple acid phosphatase-like, N-terminal"/>
    <property type="match status" value="1"/>
</dbReference>
<evidence type="ECO:0000313" key="4">
    <source>
        <dbReference type="Proteomes" id="UP000829196"/>
    </source>
</evidence>
<dbReference type="SMR" id="A0A8T3A6E4"/>
<evidence type="ECO:0000313" key="3">
    <source>
        <dbReference type="EMBL" id="KAI0491471.1"/>
    </source>
</evidence>
<organism evidence="3 4">
    <name type="scientific">Dendrobium nobile</name>
    <name type="common">Orchid</name>
    <dbReference type="NCBI Taxonomy" id="94219"/>
    <lineage>
        <taxon>Eukaryota</taxon>
        <taxon>Viridiplantae</taxon>
        <taxon>Streptophyta</taxon>
        <taxon>Embryophyta</taxon>
        <taxon>Tracheophyta</taxon>
        <taxon>Spermatophyta</taxon>
        <taxon>Magnoliopsida</taxon>
        <taxon>Liliopsida</taxon>
        <taxon>Asparagales</taxon>
        <taxon>Orchidaceae</taxon>
        <taxon>Epidendroideae</taxon>
        <taxon>Malaxideae</taxon>
        <taxon>Dendrobiinae</taxon>
        <taxon>Dendrobium</taxon>
    </lineage>
</organism>
<dbReference type="InterPro" id="IPR054722">
    <property type="entry name" value="PolX-like_BBD"/>
</dbReference>
<feature type="domain" description="Retrovirus-related Pol polyprotein from transposon TNT 1-94-like beta-barrel" evidence="2">
    <location>
        <begin position="395"/>
        <end position="475"/>
    </location>
</feature>
<dbReference type="Pfam" id="PF22936">
    <property type="entry name" value="Pol_BBD"/>
    <property type="match status" value="1"/>
</dbReference>
<dbReference type="PANTHER" id="PTHR47481:SF31">
    <property type="entry name" value="OS01G0873500 PROTEIN"/>
    <property type="match status" value="1"/>
</dbReference>
<accession>A0A8T3A6E4</accession>
<dbReference type="Proteomes" id="UP000829196">
    <property type="component" value="Unassembled WGS sequence"/>
</dbReference>
<evidence type="ECO:0000259" key="2">
    <source>
        <dbReference type="Pfam" id="PF22936"/>
    </source>
</evidence>
<proteinExistence type="predicted"/>
<dbReference type="Pfam" id="PF14223">
    <property type="entry name" value="Retrotran_gag_2"/>
    <property type="match status" value="1"/>
</dbReference>
<dbReference type="EMBL" id="JAGYWB010000018">
    <property type="protein sequence ID" value="KAI0491471.1"/>
    <property type="molecule type" value="Genomic_DNA"/>
</dbReference>
<dbReference type="SUPFAM" id="SSF49363">
    <property type="entry name" value="Purple acid phosphatase, N-terminal domain"/>
    <property type="match status" value="1"/>
</dbReference>
<dbReference type="GO" id="GO:0046872">
    <property type="term" value="F:metal ion binding"/>
    <property type="evidence" value="ECO:0007669"/>
    <property type="project" value="InterPro"/>
</dbReference>
<comment type="caution">
    <text evidence="3">The sequence shown here is derived from an EMBL/GenBank/DDBJ whole genome shotgun (WGS) entry which is preliminary data.</text>
</comment>
<dbReference type="PANTHER" id="PTHR47481">
    <property type="match status" value="1"/>
</dbReference>
<keyword evidence="4" id="KW-1185">Reference proteome</keyword>
<dbReference type="Pfam" id="PF16656">
    <property type="entry name" value="Pur_ac_phosph_N"/>
    <property type="match status" value="1"/>
</dbReference>
<dbReference type="GO" id="GO:0003993">
    <property type="term" value="F:acid phosphatase activity"/>
    <property type="evidence" value="ECO:0007669"/>
    <property type="project" value="InterPro"/>
</dbReference>
<evidence type="ECO:0000259" key="1">
    <source>
        <dbReference type="Pfam" id="PF16656"/>
    </source>
</evidence>
<dbReference type="InterPro" id="IPR008963">
    <property type="entry name" value="Purple_acid_Pase-like_N"/>
</dbReference>
<name>A0A8T3A6E4_DENNO</name>
<gene>
    <name evidence="3" type="ORF">KFK09_025731</name>
</gene>
<dbReference type="OrthoDB" id="689502at2759"/>
<protein>
    <submittedName>
        <fullName evidence="3">Uncharacterized protein</fullName>
    </submittedName>
</protein>